<dbReference type="Gene3D" id="3.40.50.12780">
    <property type="entry name" value="N-terminal domain of ligase-like"/>
    <property type="match status" value="1"/>
</dbReference>
<comment type="similarity">
    <text evidence="1">Belongs to the ATP-dependent AMP-binding enzyme family.</text>
</comment>
<dbReference type="CDD" id="cd12119">
    <property type="entry name" value="ttLC_FACS_AlkK_like"/>
    <property type="match status" value="1"/>
</dbReference>
<name>A0ABV3XZE5_9ACTN</name>
<dbReference type="Pfam" id="PF13193">
    <property type="entry name" value="AMP-binding_C"/>
    <property type="match status" value="1"/>
</dbReference>
<evidence type="ECO:0000256" key="2">
    <source>
        <dbReference type="ARBA" id="ARBA00022598"/>
    </source>
</evidence>
<comment type="caution">
    <text evidence="7">The sequence shown here is derived from an EMBL/GenBank/DDBJ whole genome shotgun (WGS) entry which is preliminary data.</text>
</comment>
<dbReference type="Gene3D" id="3.30.300.30">
    <property type="match status" value="1"/>
</dbReference>
<organism evidence="7 8">
    <name type="scientific">Ferrimicrobium acidiphilum</name>
    <dbReference type="NCBI Taxonomy" id="121039"/>
    <lineage>
        <taxon>Bacteria</taxon>
        <taxon>Bacillati</taxon>
        <taxon>Actinomycetota</taxon>
        <taxon>Acidimicrobiia</taxon>
        <taxon>Acidimicrobiales</taxon>
        <taxon>Acidimicrobiaceae</taxon>
        <taxon>Ferrimicrobium</taxon>
    </lineage>
</organism>
<dbReference type="InterPro" id="IPR045851">
    <property type="entry name" value="AMP-bd_C_sf"/>
</dbReference>
<dbReference type="PANTHER" id="PTHR43859">
    <property type="entry name" value="ACYL-ACTIVATING ENZYME"/>
    <property type="match status" value="1"/>
</dbReference>
<evidence type="ECO:0000313" key="8">
    <source>
        <dbReference type="Proteomes" id="UP001560267"/>
    </source>
</evidence>
<dbReference type="PROSITE" id="PS00455">
    <property type="entry name" value="AMP_BINDING"/>
    <property type="match status" value="1"/>
</dbReference>
<keyword evidence="8" id="KW-1185">Reference proteome</keyword>
<evidence type="ECO:0000256" key="1">
    <source>
        <dbReference type="ARBA" id="ARBA00006432"/>
    </source>
</evidence>
<protein>
    <submittedName>
        <fullName evidence="7">Long-chain fatty acid--CoA ligase</fullName>
    </submittedName>
</protein>
<keyword evidence="2 7" id="KW-0436">Ligase</keyword>
<evidence type="ECO:0000313" key="7">
    <source>
        <dbReference type="EMBL" id="MEX6428625.1"/>
    </source>
</evidence>
<evidence type="ECO:0000259" key="6">
    <source>
        <dbReference type="Pfam" id="PF13193"/>
    </source>
</evidence>
<feature type="domain" description="AMP-dependent synthetase/ligase" evidence="5">
    <location>
        <begin position="20"/>
        <end position="392"/>
    </location>
</feature>
<dbReference type="RefSeq" id="WP_298447435.1">
    <property type="nucleotide sequence ID" value="NZ_JBFSHR010000004.1"/>
</dbReference>
<sequence length="532" mass="57967">MMDVDLNSWMLFRNAELAFGDTEIVTQRSLDKRHRYTYADFGARVRKLITVLDELGLPSGARVATMAWNSFEHLECYFAIPCSGRVLHTVNARLSFDDLVYIVNDAEDEAIFVPTDLIETALQLQAKCPALRTIVSFDGDLVVAADGVLSYEALLASAAPFESERAIPENSPLGICYTSGTTGKPKGVLATHRSTYLHALTVCAGNGPALSASECVLPIVPMFHVYAWGLPFGAIAAGSKIVFPTPSFDPRVVIDLINTEAVTKAAGVPTIWIAVLDELHRSGARLGPLRELLCGGSQPPSAMIRAYREEYGVGLLQAWGMTETSPIATTTRLPHALLDAPIESQIDYVSKAGVPVTGIFATLLDDEFEPVPRDGKTMGNIYVRGPWVLDSYIGGHGAESFEVNGWFRTGDVGVIHPSGVIELIDRTKDLIKSGGEWISSVALEGALMGHPKVLEAAVIAINDPKWQERPLATIVPKPGETMDLEEVHSYLLSLGFPKWQLPDRVELIDQVPRTSVGKFDKKVLRARFNTQI</sequence>
<dbReference type="InterPro" id="IPR000873">
    <property type="entry name" value="AMP-dep_synth/lig_dom"/>
</dbReference>
<dbReference type="InterPro" id="IPR020845">
    <property type="entry name" value="AMP-binding_CS"/>
</dbReference>
<dbReference type="PANTHER" id="PTHR43859:SF4">
    <property type="entry name" value="BUTANOATE--COA LIGASE AAE1-RELATED"/>
    <property type="match status" value="1"/>
</dbReference>
<reference evidence="7 8" key="1">
    <citation type="submission" date="2024-07" db="EMBL/GenBank/DDBJ databases">
        <title>Draft Genome Sequence of Ferrimicrobium acidiphilum Strain YE2023, Isolated from a Pulp of Bioleach Reactor.</title>
        <authorList>
            <person name="Elkina Y.A."/>
            <person name="Bulaeva A.G."/>
            <person name="Beletsky A.V."/>
            <person name="Mardanov A.V."/>
        </authorList>
    </citation>
    <scope>NUCLEOTIDE SEQUENCE [LARGE SCALE GENOMIC DNA]</scope>
    <source>
        <strain evidence="7 8">YE2023</strain>
    </source>
</reference>
<evidence type="ECO:0000256" key="4">
    <source>
        <dbReference type="ARBA" id="ARBA00023098"/>
    </source>
</evidence>
<gene>
    <name evidence="7" type="ORF">AB6A68_02075</name>
</gene>
<dbReference type="InterPro" id="IPR042099">
    <property type="entry name" value="ANL_N_sf"/>
</dbReference>
<dbReference type="Pfam" id="PF00501">
    <property type="entry name" value="AMP-binding"/>
    <property type="match status" value="1"/>
</dbReference>
<dbReference type="SUPFAM" id="SSF56801">
    <property type="entry name" value="Acetyl-CoA synthetase-like"/>
    <property type="match status" value="1"/>
</dbReference>
<dbReference type="Proteomes" id="UP001560267">
    <property type="component" value="Unassembled WGS sequence"/>
</dbReference>
<dbReference type="EMBL" id="JBFSHR010000004">
    <property type="protein sequence ID" value="MEX6428625.1"/>
    <property type="molecule type" value="Genomic_DNA"/>
</dbReference>
<dbReference type="NCBIfam" id="NF004837">
    <property type="entry name" value="PRK06187.1"/>
    <property type="match status" value="1"/>
</dbReference>
<feature type="domain" description="AMP-binding enzyme C-terminal" evidence="6">
    <location>
        <begin position="443"/>
        <end position="518"/>
    </location>
</feature>
<dbReference type="InterPro" id="IPR025110">
    <property type="entry name" value="AMP-bd_C"/>
</dbReference>
<dbReference type="GO" id="GO:0016874">
    <property type="term" value="F:ligase activity"/>
    <property type="evidence" value="ECO:0007669"/>
    <property type="project" value="UniProtKB-KW"/>
</dbReference>
<evidence type="ECO:0000256" key="3">
    <source>
        <dbReference type="ARBA" id="ARBA00022832"/>
    </source>
</evidence>
<keyword evidence="3" id="KW-0276">Fatty acid metabolism</keyword>
<keyword evidence="4" id="KW-0443">Lipid metabolism</keyword>
<accession>A0ABV3XZE5</accession>
<proteinExistence type="inferred from homology"/>
<evidence type="ECO:0000259" key="5">
    <source>
        <dbReference type="Pfam" id="PF00501"/>
    </source>
</evidence>